<dbReference type="OrthoDB" id="2518538at2"/>
<evidence type="ECO:0000313" key="3">
    <source>
        <dbReference type="Proteomes" id="UP000317369"/>
    </source>
</evidence>
<reference evidence="2 3" key="1">
    <citation type="submission" date="2019-02" db="EMBL/GenBank/DDBJ databases">
        <title>Deep-cultivation of Planctomycetes and their phenomic and genomic characterization uncovers novel biology.</title>
        <authorList>
            <person name="Wiegand S."/>
            <person name="Jogler M."/>
            <person name="Boedeker C."/>
            <person name="Pinto D."/>
            <person name="Vollmers J."/>
            <person name="Rivas-Marin E."/>
            <person name="Kohn T."/>
            <person name="Peeters S.H."/>
            <person name="Heuer A."/>
            <person name="Rast P."/>
            <person name="Oberbeckmann S."/>
            <person name="Bunk B."/>
            <person name="Jeske O."/>
            <person name="Meyerdierks A."/>
            <person name="Storesund J.E."/>
            <person name="Kallscheuer N."/>
            <person name="Luecker S."/>
            <person name="Lage O.M."/>
            <person name="Pohl T."/>
            <person name="Merkel B.J."/>
            <person name="Hornburger P."/>
            <person name="Mueller R.-W."/>
            <person name="Bruemmer F."/>
            <person name="Labrenz M."/>
            <person name="Spormann A.M."/>
            <person name="Op den Camp H."/>
            <person name="Overmann J."/>
            <person name="Amann R."/>
            <person name="Jetten M.S.M."/>
            <person name="Mascher T."/>
            <person name="Medema M.H."/>
            <person name="Devos D.P."/>
            <person name="Kaster A.-K."/>
            <person name="Ovreas L."/>
            <person name="Rohde M."/>
            <person name="Galperin M.Y."/>
            <person name="Jogler C."/>
        </authorList>
    </citation>
    <scope>NUCLEOTIDE SEQUENCE [LARGE SCALE GENOMIC DNA]</scope>
    <source>
        <strain evidence="2 3">KS4</strain>
    </source>
</reference>
<dbReference type="AlphaFoldDB" id="A0A517YW16"/>
<dbReference type="KEGG" id="pcor:KS4_24870"/>
<organism evidence="2 3">
    <name type="scientific">Poriferisphaera corsica</name>
    <dbReference type="NCBI Taxonomy" id="2528020"/>
    <lineage>
        <taxon>Bacteria</taxon>
        <taxon>Pseudomonadati</taxon>
        <taxon>Planctomycetota</taxon>
        <taxon>Phycisphaerae</taxon>
        <taxon>Phycisphaerales</taxon>
        <taxon>Phycisphaeraceae</taxon>
        <taxon>Poriferisphaera</taxon>
    </lineage>
</organism>
<evidence type="ECO:0000313" key="2">
    <source>
        <dbReference type="EMBL" id="QDU34417.1"/>
    </source>
</evidence>
<accession>A0A517YW16</accession>
<protein>
    <recommendedName>
        <fullName evidence="4">DUF2961 domain-containing protein</fullName>
    </recommendedName>
</protein>
<dbReference type="Pfam" id="PF11175">
    <property type="entry name" value="DUF2961"/>
    <property type="match status" value="1"/>
</dbReference>
<feature type="compositionally biased region" description="Polar residues" evidence="1">
    <location>
        <begin position="18"/>
        <end position="28"/>
    </location>
</feature>
<dbReference type="Proteomes" id="UP000317369">
    <property type="component" value="Chromosome"/>
</dbReference>
<sequence>MMNDVIFSHMGNLANLSRSKTRSITPENMNGEKAGGARAEVGEGSASDSNDVLGKGWKVNPYIHVKSGEIATIAEINESGTIQHIWMTPTGHWKHLILRIYWDDQAYPSVECPLGDFFANGWQDYGQVNSLTVNVNPASGLNCFWPMPFKKCCRMTVENMGDDQLTLFYQITYAVGDVSDDVGYFHAYYNQSRPVLKGDVHTILKGVKGWGQYVGTYITWQVNEDGWWGEGEVKFYMDGDEAYPTICGTGLEDYFLGSYNFDAKFCSATKKGYQAFTGPYAGMPQVIRPDGEYMANQRFGLYRWHVPDPIRFEEDLKVTVQSLGWRKGKNSWGHRYAQRQDHVTSVAYWYQTLPSVKFPELPSKDDLEIVGQETVHFR</sequence>
<evidence type="ECO:0000256" key="1">
    <source>
        <dbReference type="SAM" id="MobiDB-lite"/>
    </source>
</evidence>
<dbReference type="InterPro" id="IPR021345">
    <property type="entry name" value="DUF2961"/>
</dbReference>
<evidence type="ECO:0008006" key="4">
    <source>
        <dbReference type="Google" id="ProtNLM"/>
    </source>
</evidence>
<gene>
    <name evidence="2" type="ORF">KS4_24870</name>
</gene>
<dbReference type="Gene3D" id="2.60.120.1390">
    <property type="match status" value="1"/>
</dbReference>
<name>A0A517YW16_9BACT</name>
<keyword evidence="3" id="KW-1185">Reference proteome</keyword>
<feature type="region of interest" description="Disordered" evidence="1">
    <location>
        <begin position="18"/>
        <end position="50"/>
    </location>
</feature>
<dbReference type="EMBL" id="CP036425">
    <property type="protein sequence ID" value="QDU34417.1"/>
    <property type="molecule type" value="Genomic_DNA"/>
</dbReference>
<proteinExistence type="predicted"/>